<dbReference type="PIRSF" id="PIRSF016184">
    <property type="entry name" value="PhzC_PhzF"/>
    <property type="match status" value="1"/>
</dbReference>
<name>A0ABU1S8P3_9MICO</name>
<protein>
    <submittedName>
        <fullName evidence="1">PhzF family phenazine biosynthesis protein</fullName>
    </submittedName>
</protein>
<accession>A0ABU1S8P3</accession>
<dbReference type="RefSeq" id="WP_310017202.1">
    <property type="nucleotide sequence ID" value="NZ_JAVDUM010000002.1"/>
</dbReference>
<gene>
    <name evidence="1" type="ORF">J2Y69_000505</name>
</gene>
<dbReference type="PANTHER" id="PTHR13774:SF32">
    <property type="entry name" value="ANTISENSE-ENHANCING SEQUENCE 1"/>
    <property type="match status" value="1"/>
</dbReference>
<sequence>MTRRFRQVDVFGEQAMAGNPVAVVLDAEGIGDEEMRKFSVWSNLSECTFVLPPSEPGADYRVRIFSLSVELPFAGHPTLGTARAWLDAGGVPATPGTIVQECAAGLIPVRIDGELLSFRAPQRIRSGAVDPELLAAVVSILGADPGAVVDAEWLDNGPGWIGVLLDRAETVLGLRPDSSRHPGRWDIGVIGAHGQESETDFELRAFFTDGDSALREDPVTGSLNAAAAQWLVETERATLPYTASQGGAMGRNGRIHLSGNEGSIWVGGRTDVVLAGTADLLPAGLLPVERLGGSVERGAGS</sequence>
<dbReference type="Pfam" id="PF02567">
    <property type="entry name" value="PhzC-PhzF"/>
    <property type="match status" value="1"/>
</dbReference>
<evidence type="ECO:0000313" key="1">
    <source>
        <dbReference type="EMBL" id="MDR6865920.1"/>
    </source>
</evidence>
<dbReference type="InterPro" id="IPR003719">
    <property type="entry name" value="Phenazine_PhzF-like"/>
</dbReference>
<dbReference type="SUPFAM" id="SSF54506">
    <property type="entry name" value="Diaminopimelate epimerase-like"/>
    <property type="match status" value="1"/>
</dbReference>
<organism evidence="1 2">
    <name type="scientific">Microbacterium resistens</name>
    <dbReference type="NCBI Taxonomy" id="156977"/>
    <lineage>
        <taxon>Bacteria</taxon>
        <taxon>Bacillati</taxon>
        <taxon>Actinomycetota</taxon>
        <taxon>Actinomycetes</taxon>
        <taxon>Micrococcales</taxon>
        <taxon>Microbacteriaceae</taxon>
        <taxon>Microbacterium</taxon>
    </lineage>
</organism>
<dbReference type="Proteomes" id="UP001259347">
    <property type="component" value="Unassembled WGS sequence"/>
</dbReference>
<reference evidence="1 2" key="1">
    <citation type="submission" date="2023-07" db="EMBL/GenBank/DDBJ databases">
        <title>Sorghum-associated microbial communities from plants grown in Nebraska, USA.</title>
        <authorList>
            <person name="Schachtman D."/>
        </authorList>
    </citation>
    <scope>NUCLEOTIDE SEQUENCE [LARGE SCALE GENOMIC DNA]</scope>
    <source>
        <strain evidence="1 2">2980</strain>
    </source>
</reference>
<dbReference type="PANTHER" id="PTHR13774">
    <property type="entry name" value="PHENAZINE BIOSYNTHESIS PROTEIN"/>
    <property type="match status" value="1"/>
</dbReference>
<dbReference type="NCBIfam" id="TIGR00654">
    <property type="entry name" value="PhzF_family"/>
    <property type="match status" value="1"/>
</dbReference>
<comment type="caution">
    <text evidence="1">The sequence shown here is derived from an EMBL/GenBank/DDBJ whole genome shotgun (WGS) entry which is preliminary data.</text>
</comment>
<dbReference type="EMBL" id="JAVDUM010000002">
    <property type="protein sequence ID" value="MDR6865920.1"/>
    <property type="molecule type" value="Genomic_DNA"/>
</dbReference>
<keyword evidence="2" id="KW-1185">Reference proteome</keyword>
<dbReference type="Gene3D" id="3.10.310.10">
    <property type="entry name" value="Diaminopimelate Epimerase, Chain A, domain 1"/>
    <property type="match status" value="2"/>
</dbReference>
<evidence type="ECO:0000313" key="2">
    <source>
        <dbReference type="Proteomes" id="UP001259347"/>
    </source>
</evidence>
<proteinExistence type="predicted"/>